<dbReference type="OrthoDB" id="5823049at2759"/>
<keyword evidence="1" id="KW-1133">Transmembrane helix</keyword>
<keyword evidence="1" id="KW-0472">Membrane</keyword>
<dbReference type="AlphaFoldDB" id="A0A2G5TL56"/>
<proteinExistence type="predicted"/>
<dbReference type="PANTHER" id="PTHR37429:SF2">
    <property type="entry name" value="DUF19 DOMAIN-CONTAINING PROTEIN"/>
    <property type="match status" value="1"/>
</dbReference>
<evidence type="ECO:0000313" key="4">
    <source>
        <dbReference type="Proteomes" id="UP000230233"/>
    </source>
</evidence>
<dbReference type="PANTHER" id="PTHR37429">
    <property type="entry name" value="PROTEIN CBG19148-RELATED"/>
    <property type="match status" value="1"/>
</dbReference>
<evidence type="ECO:0000313" key="3">
    <source>
        <dbReference type="EMBL" id="PIC27973.1"/>
    </source>
</evidence>
<dbReference type="Pfam" id="PF01579">
    <property type="entry name" value="DUF19"/>
    <property type="match status" value="1"/>
</dbReference>
<gene>
    <name evidence="3" type="primary">Cni-F59E11.7</name>
    <name evidence="3" type="synonym">Cnig_chr_V.g20049</name>
    <name evidence="3" type="ORF">B9Z55_020049</name>
</gene>
<feature type="transmembrane region" description="Helical" evidence="1">
    <location>
        <begin position="7"/>
        <end position="32"/>
    </location>
</feature>
<keyword evidence="1" id="KW-0812">Transmembrane</keyword>
<feature type="domain" description="T20D4.11-like" evidence="2">
    <location>
        <begin position="41"/>
        <end position="201"/>
    </location>
</feature>
<accession>A0A2G5TL56</accession>
<reference evidence="4" key="1">
    <citation type="submission" date="2017-10" db="EMBL/GenBank/DDBJ databases">
        <title>Rapid genome shrinkage in a self-fertile nematode reveals novel sperm competition proteins.</title>
        <authorList>
            <person name="Yin D."/>
            <person name="Schwarz E.M."/>
            <person name="Thomas C.G."/>
            <person name="Felde R.L."/>
            <person name="Korf I.F."/>
            <person name="Cutter A.D."/>
            <person name="Schartner C.M."/>
            <person name="Ralston E.J."/>
            <person name="Meyer B.J."/>
            <person name="Haag E.S."/>
        </authorList>
    </citation>
    <scope>NUCLEOTIDE SEQUENCE [LARGE SCALE GENOMIC DNA]</scope>
    <source>
        <strain evidence="4">JU1422</strain>
    </source>
</reference>
<comment type="caution">
    <text evidence="3">The sequence shown here is derived from an EMBL/GenBank/DDBJ whole genome shotgun (WGS) entry which is preliminary data.</text>
</comment>
<name>A0A2G5TL56_9PELO</name>
<dbReference type="EMBL" id="PDUG01000005">
    <property type="protein sequence ID" value="PIC27973.1"/>
    <property type="molecule type" value="Genomic_DNA"/>
</dbReference>
<protein>
    <recommendedName>
        <fullName evidence="2">T20D4.11-like domain-containing protein</fullName>
    </recommendedName>
</protein>
<organism evidence="3 4">
    <name type="scientific">Caenorhabditis nigoni</name>
    <dbReference type="NCBI Taxonomy" id="1611254"/>
    <lineage>
        <taxon>Eukaryota</taxon>
        <taxon>Metazoa</taxon>
        <taxon>Ecdysozoa</taxon>
        <taxon>Nematoda</taxon>
        <taxon>Chromadorea</taxon>
        <taxon>Rhabditida</taxon>
        <taxon>Rhabditina</taxon>
        <taxon>Rhabditomorpha</taxon>
        <taxon>Rhabditoidea</taxon>
        <taxon>Rhabditidae</taxon>
        <taxon>Peloderinae</taxon>
        <taxon>Caenorhabditis</taxon>
    </lineage>
</organism>
<keyword evidence="4" id="KW-1185">Reference proteome</keyword>
<dbReference type="Proteomes" id="UP000230233">
    <property type="component" value="Chromosome V"/>
</dbReference>
<evidence type="ECO:0000259" key="2">
    <source>
        <dbReference type="Pfam" id="PF01579"/>
    </source>
</evidence>
<dbReference type="InterPro" id="IPR002542">
    <property type="entry name" value="T20D4.11-like_dom"/>
</dbReference>
<sequence length="206" mass="23379">MKPVTKNILIGLSVAITIVLILLIVLFVVVYVHSVLERNEEHVKLGHCVPLIDSALELESDMNVTQGFLKSPKEYTTLAQKCDDAIKCVGKIESFVSADVLHTFSSCQFYVFYNRNFSSCAEKVRLKKLWVYENLTLQLIAKKDENGSCLKTLFDGSVEINNNRCKQWKEIQECVRTQVEITCGDDMTKRYEEEAANLRSSICIGE</sequence>
<evidence type="ECO:0000256" key="1">
    <source>
        <dbReference type="SAM" id="Phobius"/>
    </source>
</evidence>